<evidence type="ECO:0000313" key="6">
    <source>
        <dbReference type="Proteomes" id="UP000560081"/>
    </source>
</evidence>
<evidence type="ECO:0000256" key="4">
    <source>
        <dbReference type="ARBA" id="ARBA00023136"/>
    </source>
</evidence>
<dbReference type="EMBL" id="JACHMC010000001">
    <property type="protein sequence ID" value="MBB4882273.1"/>
    <property type="molecule type" value="Genomic_DNA"/>
</dbReference>
<dbReference type="RefSeq" id="WP_135030647.1">
    <property type="nucleotide sequence ID" value="NZ_BMLA01000005.1"/>
</dbReference>
<accession>A0A4Y8WWZ9</accession>
<keyword evidence="3" id="KW-1133">Transmembrane helix</keyword>
<dbReference type="InterPro" id="IPR000292">
    <property type="entry name" value="For/NO2_transpt"/>
</dbReference>
<dbReference type="OrthoDB" id="3374311at2"/>
<dbReference type="Pfam" id="PF01226">
    <property type="entry name" value="Form_Nir_trans"/>
    <property type="match status" value="1"/>
</dbReference>
<dbReference type="Proteomes" id="UP000560081">
    <property type="component" value="Unassembled WGS sequence"/>
</dbReference>
<keyword evidence="2" id="KW-0812">Transmembrane</keyword>
<keyword evidence="4" id="KW-0472">Membrane</keyword>
<dbReference type="AlphaFoldDB" id="A0A4Y8WWZ9"/>
<dbReference type="Gene3D" id="1.20.1080.10">
    <property type="entry name" value="Glycerol uptake facilitator protein"/>
    <property type="match status" value="1"/>
</dbReference>
<name>A0A4Y8WWZ9_9MICC</name>
<comment type="caution">
    <text evidence="5">The sequence shown here is derived from an EMBL/GenBank/DDBJ whole genome shotgun (WGS) entry which is preliminary data.</text>
</comment>
<comment type="subcellular location">
    <subcellularLocation>
        <location evidence="1">Membrane</location>
        <topology evidence="1">Multi-pass membrane protein</topology>
    </subcellularLocation>
</comment>
<dbReference type="InterPro" id="IPR023271">
    <property type="entry name" value="Aquaporin-like"/>
</dbReference>
<reference evidence="5 6" key="1">
    <citation type="submission" date="2020-08" db="EMBL/GenBank/DDBJ databases">
        <title>Sequencing the genomes of 1000 actinobacteria strains.</title>
        <authorList>
            <person name="Klenk H.-P."/>
        </authorList>
    </citation>
    <scope>NUCLEOTIDE SEQUENCE [LARGE SCALE GENOMIC DNA]</scope>
    <source>
        <strain evidence="5 6">DSM 19079</strain>
    </source>
</reference>
<gene>
    <name evidence="5" type="ORF">BJ976_000624</name>
</gene>
<evidence type="ECO:0000256" key="2">
    <source>
        <dbReference type="ARBA" id="ARBA00022692"/>
    </source>
</evidence>
<evidence type="ECO:0000256" key="3">
    <source>
        <dbReference type="ARBA" id="ARBA00022989"/>
    </source>
</evidence>
<proteinExistence type="predicted"/>
<dbReference type="PANTHER" id="PTHR30520">
    <property type="entry name" value="FORMATE TRANSPORTER-RELATED"/>
    <property type="match status" value="1"/>
</dbReference>
<evidence type="ECO:0000313" key="5">
    <source>
        <dbReference type="EMBL" id="MBB4882273.1"/>
    </source>
</evidence>
<protein>
    <submittedName>
        <fullName evidence="5">Formate/nitrite transporter FocA (FNT family)</fullName>
    </submittedName>
</protein>
<evidence type="ECO:0000256" key="1">
    <source>
        <dbReference type="ARBA" id="ARBA00004141"/>
    </source>
</evidence>
<dbReference type="PANTHER" id="PTHR30520:SF2">
    <property type="entry name" value="INNER MEMBRANE PROTEIN YFDC"/>
    <property type="match status" value="1"/>
</dbReference>
<sequence>MSEQHADHGRQDTDVEEPIEKAHHEAVQEGEERLHRSWPVLLATGFLGGVEITIGLLAYLLTLHETDSHLLAGLAFSIGFVALFLAHSELFTEGFYYPIKAVTTGRGTMLELVRLWSMTLLTNLVGGWVTIGLVTVAFPKLHETMATSARHFLDIGFSWQGAALAVLAGTAITLMTRMQAGTDSDGATIAASVAGAVVLAGGSLFHSVMDSILIFGAIQSGAEGITYLDWLGWVWWVIPLNMLGGLLLITAPRVVRSIEADDDGGDEPR</sequence>
<dbReference type="GO" id="GO:0015499">
    <property type="term" value="F:formate transmembrane transporter activity"/>
    <property type="evidence" value="ECO:0007669"/>
    <property type="project" value="TreeGrafter"/>
</dbReference>
<keyword evidence="6" id="KW-1185">Reference proteome</keyword>
<organism evidence="5 6">
    <name type="scientific">Micrococcus flavus</name>
    <dbReference type="NCBI Taxonomy" id="384602"/>
    <lineage>
        <taxon>Bacteria</taxon>
        <taxon>Bacillati</taxon>
        <taxon>Actinomycetota</taxon>
        <taxon>Actinomycetes</taxon>
        <taxon>Micrococcales</taxon>
        <taxon>Micrococcaceae</taxon>
        <taxon>Micrococcus</taxon>
    </lineage>
</organism>
<dbReference type="GO" id="GO:0005886">
    <property type="term" value="C:plasma membrane"/>
    <property type="evidence" value="ECO:0007669"/>
    <property type="project" value="TreeGrafter"/>
</dbReference>